<organism evidence="1 2">
    <name type="scientific">Larkinella knui</name>
    <dbReference type="NCBI Taxonomy" id="2025310"/>
    <lineage>
        <taxon>Bacteria</taxon>
        <taxon>Pseudomonadati</taxon>
        <taxon>Bacteroidota</taxon>
        <taxon>Cytophagia</taxon>
        <taxon>Cytophagales</taxon>
        <taxon>Spirosomataceae</taxon>
        <taxon>Larkinella</taxon>
    </lineage>
</organism>
<protein>
    <submittedName>
        <fullName evidence="1">Uncharacterized protein</fullName>
    </submittedName>
</protein>
<sequence length="326" mass="35916">MLITTTAQMKEFAGGIQANLTFDVIRPFVENAESIVVGALLGTDFLAALAGDDLDPPMAQVLRHAQRAIALTALHESMVSAMYQYGNSGLSRFVPKDAEKLTMWEVDVILSDAASRADQALEQLMGYLETHQAELPAWRNASAYQAINRNLIPSAGLLAEALPEASMSYRLFAVLKGYMPGIERKHVAGVTGPALLEQLKQKLATAATLSDPETELWRLSRDLLAPLTLWKALPFIQVRFFPDGVRILQSFKGLKDEKAVDQQQITQLRSELLARAEDAKGALQRFLNQTASATVFPLYFNSGLYVAPGTSTWKLPDNEGKKHFRL</sequence>
<dbReference type="Proteomes" id="UP000274271">
    <property type="component" value="Unassembled WGS sequence"/>
</dbReference>
<dbReference type="RefSeq" id="WP_124908402.1">
    <property type="nucleotide sequence ID" value="NZ_RQJP01000004.1"/>
</dbReference>
<dbReference type="Pfam" id="PF20459">
    <property type="entry name" value="DUF6712"/>
    <property type="match status" value="2"/>
</dbReference>
<dbReference type="AlphaFoldDB" id="A0A3P1CGG6"/>
<gene>
    <name evidence="1" type="ORF">EHT87_19820</name>
</gene>
<proteinExistence type="predicted"/>
<evidence type="ECO:0000313" key="1">
    <source>
        <dbReference type="EMBL" id="RRB12449.1"/>
    </source>
</evidence>
<dbReference type="OrthoDB" id="925464at2"/>
<keyword evidence="2" id="KW-1185">Reference proteome</keyword>
<dbReference type="EMBL" id="RQJP01000004">
    <property type="protein sequence ID" value="RRB12449.1"/>
    <property type="molecule type" value="Genomic_DNA"/>
</dbReference>
<evidence type="ECO:0000313" key="2">
    <source>
        <dbReference type="Proteomes" id="UP000274271"/>
    </source>
</evidence>
<name>A0A3P1CGG6_9BACT</name>
<comment type="caution">
    <text evidence="1">The sequence shown here is derived from an EMBL/GenBank/DDBJ whole genome shotgun (WGS) entry which is preliminary data.</text>
</comment>
<dbReference type="InterPro" id="IPR046558">
    <property type="entry name" value="DUF6712"/>
</dbReference>
<reference evidence="1 2" key="1">
    <citation type="submission" date="2018-11" db="EMBL/GenBank/DDBJ databases">
        <authorList>
            <person name="Zhou Z."/>
            <person name="Wang G."/>
        </authorList>
    </citation>
    <scope>NUCLEOTIDE SEQUENCE [LARGE SCALE GENOMIC DNA]</scope>
    <source>
        <strain evidence="1 2">KCTC42998</strain>
    </source>
</reference>
<accession>A0A3P1CGG6</accession>